<dbReference type="PANTHER" id="PTHR38631">
    <property type="match status" value="1"/>
</dbReference>
<dbReference type="Proteomes" id="UP000827892">
    <property type="component" value="Chromosome I"/>
</dbReference>
<evidence type="ECO:0000313" key="1">
    <source>
        <dbReference type="EMBL" id="ULU13064.1"/>
    </source>
</evidence>
<proteinExistence type="predicted"/>
<sequence length="72" mass="8325">MRMYAVDENKSKLPVMALLMTRCDLLYYAWLKPSTNEEELDLTWKTMAIRKVPTPAVVSAYYPAARGQVQKK</sequence>
<organism evidence="1 2">
    <name type="scientific">Caenorhabditis briggsae</name>
    <dbReference type="NCBI Taxonomy" id="6238"/>
    <lineage>
        <taxon>Eukaryota</taxon>
        <taxon>Metazoa</taxon>
        <taxon>Ecdysozoa</taxon>
        <taxon>Nematoda</taxon>
        <taxon>Chromadorea</taxon>
        <taxon>Rhabditida</taxon>
        <taxon>Rhabditina</taxon>
        <taxon>Rhabditomorpha</taxon>
        <taxon>Rhabditoidea</taxon>
        <taxon>Rhabditidae</taxon>
        <taxon>Peloderinae</taxon>
        <taxon>Caenorhabditis</taxon>
    </lineage>
</organism>
<evidence type="ECO:0000313" key="2">
    <source>
        <dbReference type="Proteomes" id="UP000827892"/>
    </source>
</evidence>
<accession>A0AAE9DWT2</accession>
<dbReference type="EMBL" id="CP090891">
    <property type="protein sequence ID" value="ULU13064.1"/>
    <property type="molecule type" value="Genomic_DNA"/>
</dbReference>
<dbReference type="PANTHER" id="PTHR38631:SF2">
    <property type="entry name" value="DUF4263 DOMAIN-CONTAINING PROTEIN"/>
    <property type="match status" value="1"/>
</dbReference>
<reference evidence="1 2" key="1">
    <citation type="submission" date="2022-05" db="EMBL/GenBank/DDBJ databases">
        <title>Chromosome-level reference genomes for two strains of Caenorhabditis briggsae: an improved platform for comparative genomics.</title>
        <authorList>
            <person name="Stevens L."/>
            <person name="Andersen E.C."/>
        </authorList>
    </citation>
    <scope>NUCLEOTIDE SEQUENCE [LARGE SCALE GENOMIC DNA]</scope>
    <source>
        <strain evidence="1">QX1410_ONT</strain>
        <tissue evidence="1">Whole-organism</tissue>
    </source>
</reference>
<protein>
    <submittedName>
        <fullName evidence="1">Uncharacterized protein</fullName>
    </submittedName>
</protein>
<name>A0AAE9DWT2_CAEBR</name>
<dbReference type="AlphaFoldDB" id="A0AAE9DWT2"/>
<gene>
    <name evidence="1" type="ORF">L3Y34_015927</name>
</gene>